<dbReference type="PRINTS" id="PR00477">
    <property type="entry name" value="PHGLYCKINASE"/>
</dbReference>
<dbReference type="PIRSF" id="PIRSF000724">
    <property type="entry name" value="Pgk"/>
    <property type="match status" value="1"/>
</dbReference>
<feature type="binding site" evidence="7">
    <location>
        <position position="119"/>
    </location>
    <ligand>
        <name>(2R)-3-phosphoglycerate</name>
        <dbReference type="ChEBI" id="CHEBI:58272"/>
    </ligand>
</feature>
<evidence type="ECO:0000313" key="11">
    <source>
        <dbReference type="Proteomes" id="UP000178372"/>
    </source>
</evidence>
<dbReference type="GO" id="GO:0006096">
    <property type="term" value="P:glycolytic process"/>
    <property type="evidence" value="ECO:0007669"/>
    <property type="project" value="InterPro"/>
</dbReference>
<evidence type="ECO:0000256" key="2">
    <source>
        <dbReference type="ARBA" id="ARBA00013061"/>
    </source>
</evidence>
<feature type="binding site" evidence="7">
    <location>
        <position position="37"/>
    </location>
    <ligand>
        <name>(2R)-3-phosphoglycerate</name>
        <dbReference type="ChEBI" id="CHEBI:58272"/>
    </ligand>
</feature>
<keyword evidence="6 8" id="KW-0067">ATP-binding</keyword>
<sequence>MQIPYLTKNEIENKRVLLRTDYNVSLNLHHHISNTERIQQSLPTIKYLLKGNNRIRIISHLGRPEGKDDTLSLKIVVGTLEQLLPDNEIIFAKDFFSEQTTIQLNNQTPSQIVLFENVRFEKGEIENDESFSKMLSSLGQVFVNNAFACSHRNHASIVSLPKFLLSFIGLQFEKEIEMLRKITINPNRPFVAIIGGSKTDKINLLEKLSLLCDDMLIGGKFIEFLNNNPEEKNSLEKNTNLVMSVDFKYHKKYIADIGEKTILLFRKYIEKAKTIFWNGPMGIVENDKFQQGTREVLNLISSNKAAYSVVGGGDTITAIAKDSHIHNISYVSTSGGALIEYIETGTLPGIKAISASFNYNI</sequence>
<proteinExistence type="inferred from homology"/>
<feature type="binding site" evidence="7">
    <location>
        <begin position="60"/>
        <end position="63"/>
    </location>
    <ligand>
        <name>substrate</name>
    </ligand>
</feature>
<dbReference type="EC" id="2.7.2.3" evidence="2 9"/>
<feature type="binding site" evidence="8">
    <location>
        <begin position="312"/>
        <end position="315"/>
    </location>
    <ligand>
        <name>ATP</name>
        <dbReference type="ChEBI" id="CHEBI:30616"/>
    </ligand>
</feature>
<dbReference type="Proteomes" id="UP000178372">
    <property type="component" value="Unassembled WGS sequence"/>
</dbReference>
<dbReference type="GO" id="GO:0043531">
    <property type="term" value="F:ADP binding"/>
    <property type="evidence" value="ECO:0007669"/>
    <property type="project" value="TreeGrafter"/>
</dbReference>
<comment type="catalytic activity">
    <reaction evidence="1 9">
        <text>(2R)-3-phosphoglycerate + ATP = (2R)-3-phospho-glyceroyl phosphate + ADP</text>
        <dbReference type="Rhea" id="RHEA:14801"/>
        <dbReference type="ChEBI" id="CHEBI:30616"/>
        <dbReference type="ChEBI" id="CHEBI:57604"/>
        <dbReference type="ChEBI" id="CHEBI:58272"/>
        <dbReference type="ChEBI" id="CHEBI:456216"/>
        <dbReference type="EC" id="2.7.2.3"/>
    </reaction>
</comment>
<keyword evidence="3 9" id="KW-0808">Transferase</keyword>
<dbReference type="SUPFAM" id="SSF53748">
    <property type="entry name" value="Phosphoglycerate kinase"/>
    <property type="match status" value="1"/>
</dbReference>
<dbReference type="GO" id="GO:0005829">
    <property type="term" value="C:cytosol"/>
    <property type="evidence" value="ECO:0007669"/>
    <property type="project" value="TreeGrafter"/>
</dbReference>
<dbReference type="GO" id="GO:0005524">
    <property type="term" value="F:ATP binding"/>
    <property type="evidence" value="ECO:0007669"/>
    <property type="project" value="UniProtKB-KW"/>
</dbReference>
<dbReference type="GO" id="GO:0006094">
    <property type="term" value="P:gluconeogenesis"/>
    <property type="evidence" value="ECO:0007669"/>
    <property type="project" value="TreeGrafter"/>
</dbReference>
<evidence type="ECO:0000256" key="4">
    <source>
        <dbReference type="ARBA" id="ARBA00022741"/>
    </source>
</evidence>
<feature type="binding site" evidence="8">
    <location>
        <position position="285"/>
    </location>
    <ligand>
        <name>ATP</name>
        <dbReference type="ChEBI" id="CHEBI:30616"/>
    </ligand>
</feature>
<dbReference type="GO" id="GO:0004618">
    <property type="term" value="F:phosphoglycerate kinase activity"/>
    <property type="evidence" value="ECO:0007669"/>
    <property type="project" value="UniProtKB-EC"/>
</dbReference>
<evidence type="ECO:0000256" key="5">
    <source>
        <dbReference type="ARBA" id="ARBA00022777"/>
    </source>
</evidence>
<comment type="caution">
    <text evidence="10">The sequence shown here is derived from an EMBL/GenBank/DDBJ whole genome shotgun (WGS) entry which is preliminary data.</text>
</comment>
<reference evidence="10 11" key="1">
    <citation type="journal article" date="2016" name="Nat. Commun.">
        <title>Thousands of microbial genomes shed light on interconnected biogeochemical processes in an aquifer system.</title>
        <authorList>
            <person name="Anantharaman K."/>
            <person name="Brown C.T."/>
            <person name="Hug L.A."/>
            <person name="Sharon I."/>
            <person name="Castelle C.J."/>
            <person name="Probst A.J."/>
            <person name="Thomas B.C."/>
            <person name="Singh A."/>
            <person name="Wilkins M.J."/>
            <person name="Karaoz U."/>
            <person name="Brodie E.L."/>
            <person name="Williams K.H."/>
            <person name="Hubbard S.S."/>
            <person name="Banfield J.F."/>
        </authorList>
    </citation>
    <scope>NUCLEOTIDE SEQUENCE [LARGE SCALE GENOMIC DNA]</scope>
</reference>
<dbReference type="PANTHER" id="PTHR11406">
    <property type="entry name" value="PHOSPHOGLYCERATE KINASE"/>
    <property type="match status" value="1"/>
</dbReference>
<comment type="similarity">
    <text evidence="9">Belongs to the phosphoglycerate kinase family.</text>
</comment>
<dbReference type="PANTHER" id="PTHR11406:SF23">
    <property type="entry name" value="PHOSPHOGLYCERATE KINASE 1, CHLOROPLASTIC-RELATED"/>
    <property type="match status" value="1"/>
</dbReference>
<protein>
    <recommendedName>
        <fullName evidence="2 9">Phosphoglycerate kinase</fullName>
        <ecNumber evidence="2 9">2.7.2.3</ecNumber>
    </recommendedName>
</protein>
<evidence type="ECO:0000256" key="6">
    <source>
        <dbReference type="ARBA" id="ARBA00022840"/>
    </source>
</evidence>
<dbReference type="InterPro" id="IPR015824">
    <property type="entry name" value="Phosphoglycerate_kinase_N"/>
</dbReference>
<feature type="binding site" evidence="7">
    <location>
        <position position="152"/>
    </location>
    <ligand>
        <name>(2R)-3-phosphoglycerate</name>
        <dbReference type="ChEBI" id="CHEBI:58272"/>
    </ligand>
</feature>
<dbReference type="Gene3D" id="3.40.50.1260">
    <property type="entry name" value="Phosphoglycerate kinase, N-terminal domain"/>
    <property type="match status" value="3"/>
</dbReference>
<dbReference type="AlphaFoldDB" id="A0A1F7GBY5"/>
<name>A0A1F7GBY5_9BACT</name>
<evidence type="ECO:0000313" key="10">
    <source>
        <dbReference type="EMBL" id="OGK16449.1"/>
    </source>
</evidence>
<dbReference type="Pfam" id="PF00162">
    <property type="entry name" value="PGK"/>
    <property type="match status" value="2"/>
</dbReference>
<feature type="binding site" evidence="8">
    <location>
        <position position="201"/>
    </location>
    <ligand>
        <name>ATP</name>
        <dbReference type="ChEBI" id="CHEBI:30616"/>
    </ligand>
</feature>
<accession>A0A1F7GBY5</accession>
<evidence type="ECO:0000256" key="9">
    <source>
        <dbReference type="RuleBase" id="RU000532"/>
    </source>
</evidence>
<dbReference type="InterPro" id="IPR036043">
    <property type="entry name" value="Phosphoglycerate_kinase_sf"/>
</dbReference>
<evidence type="ECO:0000256" key="3">
    <source>
        <dbReference type="ARBA" id="ARBA00022679"/>
    </source>
</evidence>
<keyword evidence="5 9" id="KW-0418">Kinase</keyword>
<evidence type="ECO:0000256" key="1">
    <source>
        <dbReference type="ARBA" id="ARBA00000642"/>
    </source>
</evidence>
<gene>
    <name evidence="10" type="ORF">A2690_03820</name>
</gene>
<organism evidence="10 11">
    <name type="scientific">Candidatus Roizmanbacteria bacterium RIFCSPHIGHO2_01_FULL_39_12b</name>
    <dbReference type="NCBI Taxonomy" id="1802030"/>
    <lineage>
        <taxon>Bacteria</taxon>
        <taxon>Candidatus Roizmaniibacteriota</taxon>
    </lineage>
</organism>
<dbReference type="InterPro" id="IPR001576">
    <property type="entry name" value="Phosphoglycerate_kinase"/>
</dbReference>
<keyword evidence="4" id="KW-0547">Nucleotide-binding</keyword>
<evidence type="ECO:0000256" key="7">
    <source>
        <dbReference type="PIRSR" id="PIRSR000724-1"/>
    </source>
</evidence>
<evidence type="ECO:0000256" key="8">
    <source>
        <dbReference type="PIRSR" id="PIRSR000724-2"/>
    </source>
</evidence>
<dbReference type="EMBL" id="MFZF01000016">
    <property type="protein sequence ID" value="OGK16449.1"/>
    <property type="molecule type" value="Genomic_DNA"/>
</dbReference>
<feature type="binding site" evidence="7">
    <location>
        <begin position="21"/>
        <end position="23"/>
    </location>
    <ligand>
        <name>substrate</name>
    </ligand>
</feature>